<comment type="caution">
    <text evidence="1">The sequence shown here is derived from an EMBL/GenBank/DDBJ whole genome shotgun (WGS) entry which is preliminary data.</text>
</comment>
<accession>A0ABY2TRG6</accession>
<proteinExistence type="predicted"/>
<evidence type="ECO:0000313" key="2">
    <source>
        <dbReference type="Proteomes" id="UP000310168"/>
    </source>
</evidence>
<dbReference type="Gene3D" id="3.40.630.30">
    <property type="match status" value="1"/>
</dbReference>
<dbReference type="RefSeq" id="WP_137998495.1">
    <property type="nucleotide sequence ID" value="NZ_SJDU01000181.1"/>
</dbReference>
<dbReference type="SUPFAM" id="SSF88723">
    <property type="entry name" value="PIN domain-like"/>
    <property type="match status" value="1"/>
</dbReference>
<dbReference type="Proteomes" id="UP000310168">
    <property type="component" value="Unassembled WGS sequence"/>
</dbReference>
<reference evidence="1 2" key="1">
    <citation type="journal article" date="2019" name="Anaerobe">
        <title>Brachyspira catarrhinii sp. nov., an anaerobic intestinal spirochaete isolated from vervet monkeys may have been misidentified as Brachyspira aalborgi in previous studies.</title>
        <authorList>
            <person name="Phillips N.D."/>
            <person name="La T."/>
            <person name="Hampson D.J."/>
        </authorList>
    </citation>
    <scope>NUCLEOTIDE SEQUENCE [LARGE SCALE GENOMIC DNA]</scope>
    <source>
        <strain evidence="1 2">Z12</strain>
    </source>
</reference>
<dbReference type="CDD" id="cd18699">
    <property type="entry name" value="PIN_VapC_like"/>
    <property type="match status" value="1"/>
</dbReference>
<evidence type="ECO:0008006" key="3">
    <source>
        <dbReference type="Google" id="ProtNLM"/>
    </source>
</evidence>
<dbReference type="EMBL" id="SJDU01000181">
    <property type="protein sequence ID" value="TKZ34828.1"/>
    <property type="molecule type" value="Genomic_DNA"/>
</dbReference>
<organism evidence="1 2">
    <name type="scientific">Brachyspira catarrhinii</name>
    <dbReference type="NCBI Taxonomy" id="2528966"/>
    <lineage>
        <taxon>Bacteria</taxon>
        <taxon>Pseudomonadati</taxon>
        <taxon>Spirochaetota</taxon>
        <taxon>Spirochaetia</taxon>
        <taxon>Brachyspirales</taxon>
        <taxon>Brachyspiraceae</taxon>
        <taxon>Brachyspira</taxon>
    </lineage>
</organism>
<dbReference type="InterPro" id="IPR029060">
    <property type="entry name" value="PIN-like_dom_sf"/>
</dbReference>
<gene>
    <name evidence="1" type="ORF">EZH24_07475</name>
</gene>
<protein>
    <recommendedName>
        <fullName evidence="3">EVE domain-containing protein</fullName>
    </recommendedName>
</protein>
<sequence length="508" mass="60196">MKALLDTNIIIHRESNNKVINREIGSLFKWLIKTKYEICMHKITYDELNKNSNFDTLNIINIKSKNYILLTTQAPLDKKLIEIYEKNDKTENDKNDTLLLNELLNDRVDIFITEDKKIHKKAKLINIDNKVFTIDSFLEKVIAENPELIDYKVLSVQKEYFGNIDLEDKFFDSLKEDYVGFDKWFNKKSNEIAYVTYKDKKLLSFLYLKIEDKDENYTDIIPAFYPKKRLKIGTFKVEHNGVKLGERFIKIIFDNAIANKVDEIYVTIFDKRYGQKRLINLFEEYGFVKWGQKGENGELVYIRDFSKRFNMEEPKYTYPFFSINTNIFLVPIYPDYHTDLLPDSYLKTESADDFKDDLPYRNAINKVYVSRSLEKNIKKGDIIIFYRTAEQGKSARYSSVITTIGIVEEKIDNIKNGKEFIINSRKRSVFTDQQLYSFWNYNNTKPFLINFLYVYSFQIGDRMNRDKLLKLGILTGADNEIRGLKQITKEQFLLILRECKVNESFIVY</sequence>
<name>A0ABY2TRG6_9SPIR</name>
<evidence type="ECO:0000313" key="1">
    <source>
        <dbReference type="EMBL" id="TKZ34828.1"/>
    </source>
</evidence>
<keyword evidence="2" id="KW-1185">Reference proteome</keyword>